<feature type="region of interest" description="Disordered" evidence="2">
    <location>
        <begin position="215"/>
        <end position="239"/>
    </location>
</feature>
<feature type="domain" description="RING-type" evidence="3">
    <location>
        <begin position="902"/>
        <end position="941"/>
    </location>
</feature>
<organism evidence="4 5">
    <name type="scientific">Canavalia gladiata</name>
    <name type="common">Sword bean</name>
    <name type="synonym">Dolichos gladiatus</name>
    <dbReference type="NCBI Taxonomy" id="3824"/>
    <lineage>
        <taxon>Eukaryota</taxon>
        <taxon>Viridiplantae</taxon>
        <taxon>Streptophyta</taxon>
        <taxon>Embryophyta</taxon>
        <taxon>Tracheophyta</taxon>
        <taxon>Spermatophyta</taxon>
        <taxon>Magnoliopsida</taxon>
        <taxon>eudicotyledons</taxon>
        <taxon>Gunneridae</taxon>
        <taxon>Pentapetalae</taxon>
        <taxon>rosids</taxon>
        <taxon>fabids</taxon>
        <taxon>Fabales</taxon>
        <taxon>Fabaceae</taxon>
        <taxon>Papilionoideae</taxon>
        <taxon>50 kb inversion clade</taxon>
        <taxon>NPAAA clade</taxon>
        <taxon>indigoferoid/millettioid clade</taxon>
        <taxon>Phaseoleae</taxon>
        <taxon>Canavalia</taxon>
    </lineage>
</organism>
<proteinExistence type="predicted"/>
<comment type="caution">
    <text evidence="4">The sequence shown here is derived from an EMBL/GenBank/DDBJ whole genome shotgun (WGS) entry which is preliminary data.</text>
</comment>
<keyword evidence="5" id="KW-1185">Reference proteome</keyword>
<protein>
    <recommendedName>
        <fullName evidence="3">RING-type domain-containing protein</fullName>
    </recommendedName>
</protein>
<dbReference type="InterPro" id="IPR001841">
    <property type="entry name" value="Znf_RING"/>
</dbReference>
<feature type="region of interest" description="Disordered" evidence="2">
    <location>
        <begin position="306"/>
        <end position="333"/>
    </location>
</feature>
<keyword evidence="1" id="KW-0479">Metal-binding</keyword>
<feature type="compositionally biased region" description="Acidic residues" evidence="2">
    <location>
        <begin position="743"/>
        <end position="771"/>
    </location>
</feature>
<feature type="compositionally biased region" description="Low complexity" evidence="2">
    <location>
        <begin position="812"/>
        <end position="826"/>
    </location>
</feature>
<name>A0AAN9L804_CANGL</name>
<dbReference type="InterPro" id="IPR013083">
    <property type="entry name" value="Znf_RING/FYVE/PHD"/>
</dbReference>
<evidence type="ECO:0000256" key="2">
    <source>
        <dbReference type="SAM" id="MobiDB-lite"/>
    </source>
</evidence>
<dbReference type="PROSITE" id="PS50089">
    <property type="entry name" value="ZF_RING_2"/>
    <property type="match status" value="1"/>
</dbReference>
<feature type="compositionally biased region" description="Low complexity" evidence="2">
    <location>
        <begin position="215"/>
        <end position="229"/>
    </location>
</feature>
<reference evidence="4 5" key="1">
    <citation type="submission" date="2024-01" db="EMBL/GenBank/DDBJ databases">
        <title>The genomes of 5 underutilized Papilionoideae crops provide insights into root nodulation and disease resistanc.</title>
        <authorList>
            <person name="Jiang F."/>
        </authorList>
    </citation>
    <scope>NUCLEOTIDE SEQUENCE [LARGE SCALE GENOMIC DNA]</scope>
    <source>
        <strain evidence="4">LVBAO_FW01</strain>
        <tissue evidence="4">Leaves</tissue>
    </source>
</reference>
<feature type="compositionally biased region" description="Polar residues" evidence="2">
    <location>
        <begin position="529"/>
        <end position="539"/>
    </location>
</feature>
<feature type="compositionally biased region" description="Polar residues" evidence="2">
    <location>
        <begin position="787"/>
        <end position="796"/>
    </location>
</feature>
<gene>
    <name evidence="4" type="ORF">VNO77_23560</name>
</gene>
<evidence type="ECO:0000313" key="4">
    <source>
        <dbReference type="EMBL" id="KAK7329394.1"/>
    </source>
</evidence>
<dbReference type="EMBL" id="JAYMYQ010000005">
    <property type="protein sequence ID" value="KAK7329394.1"/>
    <property type="molecule type" value="Genomic_DNA"/>
</dbReference>
<feature type="compositionally biased region" description="Basic and acidic residues" evidence="2">
    <location>
        <begin position="797"/>
        <end position="807"/>
    </location>
</feature>
<feature type="region of interest" description="Disordered" evidence="2">
    <location>
        <begin position="733"/>
        <end position="832"/>
    </location>
</feature>
<keyword evidence="1" id="KW-0862">Zinc</keyword>
<evidence type="ECO:0000259" key="3">
    <source>
        <dbReference type="PROSITE" id="PS50089"/>
    </source>
</evidence>
<sequence length="953" mass="108119">MVKSSVRFEQTETSRINKMASSQVEIASSSPFGCVLRDRNHRDGCRESNVNGTQNAFQRNIKSFVMGHINTCMSMSSDSATTNENNNNNNTNNKQCHMNNNNNNIERLSFARTNPIDINNNNNEASLASLMSPRHSQVLDQWAARQAREMVSTLENEVELLSMENNNNNNSNNNNNNNMSSTTSSSTFDESSSEVSSLGASSLVQLWEKRLNQSNSSKATSACTSTSNTEKTSPIGASATCSSENVFSAMEEQCLYGPLGNEESFLDWESDKTGHSDQSVSPHGRWYSSESDRVCVADIIKKLTATKQNQSGPPSFGDENEREECSGRSSMTGSPCRERECGGRCFTHEHSEHRAFPHAVTSSPRIRGRQAYNDLLMQMEHDRHGELKNLAQRGTVSKFTQRGRIQSLLRLRLLQRGVAANDPSRQKSMPSSEIHKPQGSAILQLRERFSTRVESRTTVQAEVASLRNPRREIVEIVNSTTQLDNIPSTDQLSKDTSSKTAHASANHSSKSTQNSVSQTTVDHNREAAQPSSDVMSQETSFREQHCDLQETAEATTSMTGSILNETADRVERSNQQNTMAKNETANEEEASNQQYAETSYQETAEEEEASIQNYAESSYDYTEEEEEDIDQSYDVTNYDWISEISRPRSYWEERRQAWYREMLDTDSHNEDIRKLLERRTVSTFLSSDFRERMDRLMESHRGTQTHLVHSQNNEEDSQGLIAFLQDHLLSASTPQEDGRETTGEEEERTNQDEDEEEEEEEEEEKEDEPEHEGESLISGSYHEGGDYSNQSSTWSYRDNEAGDDFDRVACTPSQPYQSPPFYQDSQRYSPSTNHRSIEVDLIYDLRGHMTQLYHEISELRKSIKGCMDMQMQLQQSMMNQEVHTVKKEEKKSHNRAPKKGNCCICYDMKVDSLLYRCGHMCTCLKCANELQWNSGKCPICRAKIVDVVRVYVD</sequence>
<dbReference type="AlphaFoldDB" id="A0AAN9L804"/>
<evidence type="ECO:0000256" key="1">
    <source>
        <dbReference type="PROSITE-ProRule" id="PRU00175"/>
    </source>
</evidence>
<keyword evidence="1" id="KW-0863">Zinc-finger</keyword>
<feature type="compositionally biased region" description="Polar residues" evidence="2">
    <location>
        <begin position="498"/>
        <end position="521"/>
    </location>
</feature>
<dbReference type="Gene3D" id="3.30.40.10">
    <property type="entry name" value="Zinc/RING finger domain, C3HC4 (zinc finger)"/>
    <property type="match status" value="1"/>
</dbReference>
<feature type="region of interest" description="Disordered" evidence="2">
    <location>
        <begin position="567"/>
        <end position="609"/>
    </location>
</feature>
<accession>A0AAN9L804</accession>
<dbReference type="CDD" id="cd16647">
    <property type="entry name" value="mRING-HC-C3HC5_NEU1"/>
    <property type="match status" value="1"/>
</dbReference>
<dbReference type="GO" id="GO:0008270">
    <property type="term" value="F:zinc ion binding"/>
    <property type="evidence" value="ECO:0007669"/>
    <property type="project" value="UniProtKB-KW"/>
</dbReference>
<evidence type="ECO:0000313" key="5">
    <source>
        <dbReference type="Proteomes" id="UP001367508"/>
    </source>
</evidence>
<dbReference type="SUPFAM" id="SSF57850">
    <property type="entry name" value="RING/U-box"/>
    <property type="match status" value="1"/>
</dbReference>
<feature type="compositionally biased region" description="Polar residues" evidence="2">
    <location>
        <begin position="573"/>
        <end position="583"/>
    </location>
</feature>
<dbReference type="PANTHER" id="PTHR47820">
    <property type="entry name" value="BNAC05G24000D PROTEIN"/>
    <property type="match status" value="1"/>
</dbReference>
<feature type="region of interest" description="Disordered" evidence="2">
    <location>
        <begin position="419"/>
        <end position="440"/>
    </location>
</feature>
<dbReference type="Proteomes" id="UP001367508">
    <property type="component" value="Unassembled WGS sequence"/>
</dbReference>
<feature type="region of interest" description="Disordered" evidence="2">
    <location>
        <begin position="485"/>
        <end position="544"/>
    </location>
</feature>
<dbReference type="Pfam" id="PF13920">
    <property type="entry name" value="zf-C3HC4_3"/>
    <property type="match status" value="1"/>
</dbReference>
<feature type="region of interest" description="Disordered" evidence="2">
    <location>
        <begin position="164"/>
        <end position="193"/>
    </location>
</feature>
<dbReference type="PANTHER" id="PTHR47820:SF3">
    <property type="entry name" value="OS07G0499800 PROTEIN"/>
    <property type="match status" value="1"/>
</dbReference>